<evidence type="ECO:0000313" key="1">
    <source>
        <dbReference type="EMBL" id="QJW88485.1"/>
    </source>
</evidence>
<dbReference type="Proteomes" id="UP000502756">
    <property type="component" value="Chromosome"/>
</dbReference>
<dbReference type="KEGG" id="stae:HNV11_03405"/>
<dbReference type="AlphaFoldDB" id="A0A6M5Y3Z2"/>
<dbReference type="RefSeq" id="WP_171738323.1">
    <property type="nucleotide sequence ID" value="NZ_CP053435.1"/>
</dbReference>
<protein>
    <submittedName>
        <fullName evidence="1">Lycopene cyclase</fullName>
    </submittedName>
</protein>
<proteinExistence type="predicted"/>
<organism evidence="1 2">
    <name type="scientific">Spirosoma taeanense</name>
    <dbReference type="NCBI Taxonomy" id="2735870"/>
    <lineage>
        <taxon>Bacteria</taxon>
        <taxon>Pseudomonadati</taxon>
        <taxon>Bacteroidota</taxon>
        <taxon>Cytophagia</taxon>
        <taxon>Cytophagales</taxon>
        <taxon>Cytophagaceae</taxon>
        <taxon>Spirosoma</taxon>
    </lineage>
</organism>
<reference evidence="1 2" key="1">
    <citation type="submission" date="2020-05" db="EMBL/GenBank/DDBJ databases">
        <title>Genome sequencing of Spirosoma sp. TS118.</title>
        <authorList>
            <person name="Lee J.-H."/>
            <person name="Jeong S."/>
            <person name="Zhao L."/>
            <person name="Jung J.-H."/>
            <person name="Kim M.-K."/>
            <person name="Lim S."/>
        </authorList>
    </citation>
    <scope>NUCLEOTIDE SEQUENCE [LARGE SCALE GENOMIC DNA]</scope>
    <source>
        <strain evidence="1 2">TS118</strain>
    </source>
</reference>
<name>A0A6M5Y3Z2_9BACT</name>
<dbReference type="EMBL" id="CP053435">
    <property type="protein sequence ID" value="QJW88485.1"/>
    <property type="molecule type" value="Genomic_DNA"/>
</dbReference>
<dbReference type="SUPFAM" id="SSF51905">
    <property type="entry name" value="FAD/NAD(P)-binding domain"/>
    <property type="match status" value="1"/>
</dbReference>
<dbReference type="Pfam" id="PF05834">
    <property type="entry name" value="Lycopene_cycl"/>
    <property type="match status" value="1"/>
</dbReference>
<accession>A0A6M5Y3Z2</accession>
<sequence length="385" mass="45085">MKKYDFIIAGGGMAGLSLAYYLSQSALRDRSILILDREPKNRNDRTWCFWEHGAGPFEPILFRKWNTVSFHGTTHAGPLDMGEYQYKMLRSIDFYDFVQNELARFPNIEHRQATINRIKDTPQGGFVIADDEPFIADYVFDSTFALKLDQPENHNLLQHFKGWVIKAEKPCFNPKQPELMDFRVEQHGDCRFVYVMPFDTQTALVEFTLFNGSPLKADEYDADLRLYIDRYLDTGNYQICETEAGVIPMSDEPTHENPSEHIVRIGTAGGYTKPSTGYTFQRTQRYLRDIVKNIVQTGKANRQLPWFRSRFKLYDSVLLNVLEQRRHPADDVFTRFYAENRPATAFRFLDEDTRFLEELRIFATMPWWPFTAAFFDVLRRKTFNG</sequence>
<dbReference type="InterPro" id="IPR036188">
    <property type="entry name" value="FAD/NAD-bd_sf"/>
</dbReference>
<keyword evidence="2" id="KW-1185">Reference proteome</keyword>
<gene>
    <name evidence="1" type="ORF">HNV11_03405</name>
</gene>
<dbReference type="Gene3D" id="3.50.50.60">
    <property type="entry name" value="FAD/NAD(P)-binding domain"/>
    <property type="match status" value="1"/>
</dbReference>
<evidence type="ECO:0000313" key="2">
    <source>
        <dbReference type="Proteomes" id="UP000502756"/>
    </source>
</evidence>